<feature type="domain" description="Phage tail collar" evidence="1">
    <location>
        <begin position="9"/>
        <end position="63"/>
    </location>
</feature>
<dbReference type="RefSeq" id="WP_406700933.1">
    <property type="nucleotide sequence ID" value="NZ_CP155447.1"/>
</dbReference>
<dbReference type="InterPro" id="IPR011083">
    <property type="entry name" value="Phage_tail_collar_dom"/>
</dbReference>
<protein>
    <submittedName>
        <fullName evidence="2">Tail fiber protein</fullName>
    </submittedName>
</protein>
<organism evidence="2">
    <name type="scientific">Singulisphaera sp. Ch08</name>
    <dbReference type="NCBI Taxonomy" id="3120278"/>
    <lineage>
        <taxon>Bacteria</taxon>
        <taxon>Pseudomonadati</taxon>
        <taxon>Planctomycetota</taxon>
        <taxon>Planctomycetia</taxon>
        <taxon>Isosphaerales</taxon>
        <taxon>Isosphaeraceae</taxon>
        <taxon>Singulisphaera</taxon>
    </lineage>
</organism>
<sequence length="172" mass="17870">MDEPLLAYITLVAFNFAPVGWAFCNGQLLPIAEYDALFTLLGTTYGGDGVTTFALPDLRGRVPIHNGQGPGLSAYSLGQRSGAEEITLTLNQIASHDHVPQCTTEPGNSAVPGGAIWASTSGDNLYAASVPAAAMAVQAIGSNGGGQPHENRQPYLGLNYIIALNGLFPAQN</sequence>
<evidence type="ECO:0000313" key="2">
    <source>
        <dbReference type="EMBL" id="XBH08095.1"/>
    </source>
</evidence>
<proteinExistence type="predicted"/>
<gene>
    <name evidence="2" type="ORF">V5E97_19265</name>
</gene>
<accession>A0AAU7CS22</accession>
<dbReference type="AlphaFoldDB" id="A0AAU7CS22"/>
<name>A0AAU7CS22_9BACT</name>
<dbReference type="Gene3D" id="3.90.1340.10">
    <property type="entry name" value="Phage tail collar domain"/>
    <property type="match status" value="1"/>
</dbReference>
<dbReference type="EMBL" id="CP155447">
    <property type="protein sequence ID" value="XBH08095.1"/>
    <property type="molecule type" value="Genomic_DNA"/>
</dbReference>
<dbReference type="Pfam" id="PF07484">
    <property type="entry name" value="Collar"/>
    <property type="match status" value="1"/>
</dbReference>
<reference evidence="2" key="1">
    <citation type="submission" date="2024-05" db="EMBL/GenBank/DDBJ databases">
        <title>Planctomycetes of the genus Singulisphaera possess chitinolytic capabilities.</title>
        <authorList>
            <person name="Ivanova A."/>
        </authorList>
    </citation>
    <scope>NUCLEOTIDE SEQUENCE</scope>
    <source>
        <strain evidence="2">Ch08T</strain>
    </source>
</reference>
<evidence type="ECO:0000259" key="1">
    <source>
        <dbReference type="Pfam" id="PF07484"/>
    </source>
</evidence>
<dbReference type="InterPro" id="IPR037053">
    <property type="entry name" value="Phage_tail_collar_dom_sf"/>
</dbReference>
<dbReference type="SUPFAM" id="SSF88874">
    <property type="entry name" value="Receptor-binding domain of short tail fibre protein gp12"/>
    <property type="match status" value="1"/>
</dbReference>